<feature type="transmembrane region" description="Helical" evidence="7">
    <location>
        <begin position="88"/>
        <end position="107"/>
    </location>
</feature>
<evidence type="ECO:0000256" key="6">
    <source>
        <dbReference type="ARBA" id="ARBA00023136"/>
    </source>
</evidence>
<comment type="similarity">
    <text evidence="2">Belongs to the DoxX family.</text>
</comment>
<organism evidence="8 9">
    <name type="scientific">Lysobacter auxotrophicus</name>
    <dbReference type="NCBI Taxonomy" id="2992573"/>
    <lineage>
        <taxon>Bacteria</taxon>
        <taxon>Pseudomonadati</taxon>
        <taxon>Pseudomonadota</taxon>
        <taxon>Gammaproteobacteria</taxon>
        <taxon>Lysobacterales</taxon>
        <taxon>Lysobacteraceae</taxon>
        <taxon>Lysobacter</taxon>
    </lineage>
</organism>
<sequence length="143" mass="14961">MTTPYTLASDRRTATQGASAAAAALCARLLLSAVFLISGISKFSNAEGTLGYIASAGLPFPEFSFGVAVLVEILGAILLIVGYQTRLVAILLAIFSLVTALAFHYQIDDQNQFIHFLKNLAIAGGLLQVAAFGPGSLSVDGRR</sequence>
<evidence type="ECO:0000256" key="4">
    <source>
        <dbReference type="ARBA" id="ARBA00022692"/>
    </source>
</evidence>
<keyword evidence="3" id="KW-1003">Cell membrane</keyword>
<gene>
    <name evidence="8" type="ORF">LA521A_18060</name>
</gene>
<evidence type="ECO:0000313" key="8">
    <source>
        <dbReference type="EMBL" id="BDU16605.1"/>
    </source>
</evidence>
<proteinExistence type="inferred from homology"/>
<name>A0ABM8DDD3_9GAMM</name>
<feature type="transmembrane region" description="Helical" evidence="7">
    <location>
        <begin position="63"/>
        <end position="81"/>
    </location>
</feature>
<feature type="transmembrane region" description="Helical" evidence="7">
    <location>
        <begin position="21"/>
        <end position="43"/>
    </location>
</feature>
<keyword evidence="4 7" id="KW-0812">Transmembrane</keyword>
<keyword evidence="5 7" id="KW-1133">Transmembrane helix</keyword>
<dbReference type="PANTHER" id="PTHR33452:SF1">
    <property type="entry name" value="INNER MEMBRANE PROTEIN YPHA-RELATED"/>
    <property type="match status" value="1"/>
</dbReference>
<keyword evidence="9" id="KW-1185">Reference proteome</keyword>
<dbReference type="RefSeq" id="WP_281781978.1">
    <property type="nucleotide sequence ID" value="NZ_AP027041.1"/>
</dbReference>
<dbReference type="Proteomes" id="UP001317822">
    <property type="component" value="Chromosome"/>
</dbReference>
<evidence type="ECO:0000256" key="1">
    <source>
        <dbReference type="ARBA" id="ARBA00004651"/>
    </source>
</evidence>
<evidence type="ECO:0000256" key="2">
    <source>
        <dbReference type="ARBA" id="ARBA00006679"/>
    </source>
</evidence>
<reference evidence="8 9" key="1">
    <citation type="journal article" date="2023" name="Int. J. Syst. Evol. Microbiol.">
        <title>Physiological and genomic analyses of cobalamin (vitamin B12)-auxotrophy of Lysobacter auxotrophicus sp. nov., a methionine-auxotrophic chitinolytic bacterium isolated from chitin-treated soil.</title>
        <authorList>
            <person name="Saito A."/>
            <person name="Dohra H."/>
            <person name="Hamada M."/>
            <person name="Moriuchi R."/>
            <person name="Kotsuchibashi Y."/>
            <person name="Mori K."/>
        </authorList>
    </citation>
    <scope>NUCLEOTIDE SEQUENCE [LARGE SCALE GENOMIC DNA]</scope>
    <source>
        <strain evidence="8 9">5-21a</strain>
    </source>
</reference>
<evidence type="ECO:0000313" key="9">
    <source>
        <dbReference type="Proteomes" id="UP001317822"/>
    </source>
</evidence>
<evidence type="ECO:0000256" key="5">
    <source>
        <dbReference type="ARBA" id="ARBA00022989"/>
    </source>
</evidence>
<dbReference type="PANTHER" id="PTHR33452">
    <property type="entry name" value="OXIDOREDUCTASE CATD-RELATED"/>
    <property type="match status" value="1"/>
</dbReference>
<dbReference type="EMBL" id="AP027041">
    <property type="protein sequence ID" value="BDU16605.1"/>
    <property type="molecule type" value="Genomic_DNA"/>
</dbReference>
<comment type="subcellular location">
    <subcellularLocation>
        <location evidence="1">Cell membrane</location>
        <topology evidence="1">Multi-pass membrane protein</topology>
    </subcellularLocation>
</comment>
<dbReference type="Pfam" id="PF07681">
    <property type="entry name" value="DoxX"/>
    <property type="match status" value="1"/>
</dbReference>
<protein>
    <submittedName>
        <fullName evidence="8">DoxX family protein</fullName>
    </submittedName>
</protein>
<evidence type="ECO:0000256" key="7">
    <source>
        <dbReference type="SAM" id="Phobius"/>
    </source>
</evidence>
<keyword evidence="6 7" id="KW-0472">Membrane</keyword>
<dbReference type="InterPro" id="IPR032808">
    <property type="entry name" value="DoxX"/>
</dbReference>
<dbReference type="InterPro" id="IPR051907">
    <property type="entry name" value="DoxX-like_oxidoreductase"/>
</dbReference>
<evidence type="ECO:0000256" key="3">
    <source>
        <dbReference type="ARBA" id="ARBA00022475"/>
    </source>
</evidence>
<feature type="transmembrane region" description="Helical" evidence="7">
    <location>
        <begin position="113"/>
        <end position="133"/>
    </location>
</feature>
<accession>A0ABM8DDD3</accession>